<evidence type="ECO:0008006" key="4">
    <source>
        <dbReference type="Google" id="ProtNLM"/>
    </source>
</evidence>
<dbReference type="Proteomes" id="UP001472677">
    <property type="component" value="Unassembled WGS sequence"/>
</dbReference>
<organism evidence="2 3">
    <name type="scientific">Hibiscus sabdariffa</name>
    <name type="common">roselle</name>
    <dbReference type="NCBI Taxonomy" id="183260"/>
    <lineage>
        <taxon>Eukaryota</taxon>
        <taxon>Viridiplantae</taxon>
        <taxon>Streptophyta</taxon>
        <taxon>Embryophyta</taxon>
        <taxon>Tracheophyta</taxon>
        <taxon>Spermatophyta</taxon>
        <taxon>Magnoliopsida</taxon>
        <taxon>eudicotyledons</taxon>
        <taxon>Gunneridae</taxon>
        <taxon>Pentapetalae</taxon>
        <taxon>rosids</taxon>
        <taxon>malvids</taxon>
        <taxon>Malvales</taxon>
        <taxon>Malvaceae</taxon>
        <taxon>Malvoideae</taxon>
        <taxon>Hibiscus</taxon>
    </lineage>
</organism>
<proteinExistence type="predicted"/>
<keyword evidence="3" id="KW-1185">Reference proteome</keyword>
<feature type="signal peptide" evidence="1">
    <location>
        <begin position="1"/>
        <end position="24"/>
    </location>
</feature>
<keyword evidence="1" id="KW-0732">Signal</keyword>
<gene>
    <name evidence="2" type="ORF">V6N12_024073</name>
</gene>
<name>A0ABR2FZP4_9ROSI</name>
<evidence type="ECO:0000313" key="2">
    <source>
        <dbReference type="EMBL" id="KAK8589682.1"/>
    </source>
</evidence>
<feature type="chain" id="PRO_5045718951" description="Secreted protein" evidence="1">
    <location>
        <begin position="25"/>
        <end position="92"/>
    </location>
</feature>
<accession>A0ABR2FZP4</accession>
<reference evidence="2 3" key="1">
    <citation type="journal article" date="2024" name="G3 (Bethesda)">
        <title>Genome assembly of Hibiscus sabdariffa L. provides insights into metabolisms of medicinal natural products.</title>
        <authorList>
            <person name="Kim T."/>
        </authorList>
    </citation>
    <scope>NUCLEOTIDE SEQUENCE [LARGE SCALE GENOMIC DNA]</scope>
    <source>
        <strain evidence="2">TK-2024</strain>
        <tissue evidence="2">Old leaves</tissue>
    </source>
</reference>
<sequence length="92" mass="10171">MTLLQLKVLTGIITWLALKVHSKGVTINIFSGETRTKLNRLLPTCCYRACGKPSPFLSSNVSETVALPLQFSSIHPNLCTSMLVIDGNRTYF</sequence>
<protein>
    <recommendedName>
        <fullName evidence="4">Secreted protein</fullName>
    </recommendedName>
</protein>
<evidence type="ECO:0000313" key="3">
    <source>
        <dbReference type="Proteomes" id="UP001472677"/>
    </source>
</evidence>
<evidence type="ECO:0000256" key="1">
    <source>
        <dbReference type="SAM" id="SignalP"/>
    </source>
</evidence>
<dbReference type="EMBL" id="JBBPBM010000004">
    <property type="protein sequence ID" value="KAK8589682.1"/>
    <property type="molecule type" value="Genomic_DNA"/>
</dbReference>
<comment type="caution">
    <text evidence="2">The sequence shown here is derived from an EMBL/GenBank/DDBJ whole genome shotgun (WGS) entry which is preliminary data.</text>
</comment>